<dbReference type="NCBIfam" id="NF004123">
    <property type="entry name" value="PRK05610.1"/>
    <property type="match status" value="1"/>
</dbReference>
<keyword evidence="5 6" id="KW-0687">Ribonucleoprotein</keyword>
<keyword evidence="3 6" id="KW-0694">RNA-binding</keyword>
<evidence type="ECO:0000256" key="4">
    <source>
        <dbReference type="ARBA" id="ARBA00022980"/>
    </source>
</evidence>
<dbReference type="InterPro" id="IPR000266">
    <property type="entry name" value="Ribosomal_uS17"/>
</dbReference>
<comment type="similarity">
    <text evidence="1 6">Belongs to the universal ribosomal protein uS17 family.</text>
</comment>
<dbReference type="Gene3D" id="2.40.50.140">
    <property type="entry name" value="Nucleic acid-binding proteins"/>
    <property type="match status" value="1"/>
</dbReference>
<dbReference type="AlphaFoldDB" id="A0A1W9NZQ0"/>
<dbReference type="Pfam" id="PF00366">
    <property type="entry name" value="Ribosomal_S17"/>
    <property type="match status" value="1"/>
</dbReference>
<dbReference type="HAMAP" id="MF_01345_B">
    <property type="entry name" value="Ribosomal_uS17_B"/>
    <property type="match status" value="1"/>
</dbReference>
<comment type="caution">
    <text evidence="7">The sequence shown here is derived from an EMBL/GenBank/DDBJ whole genome shotgun (WGS) entry which is preliminary data.</text>
</comment>
<dbReference type="PANTHER" id="PTHR10744">
    <property type="entry name" value="40S RIBOSOMAL PROTEIN S11 FAMILY MEMBER"/>
    <property type="match status" value="1"/>
</dbReference>
<dbReference type="PRINTS" id="PR00973">
    <property type="entry name" value="RIBOSOMALS17"/>
</dbReference>
<dbReference type="GO" id="GO:0019843">
    <property type="term" value="F:rRNA binding"/>
    <property type="evidence" value="ECO:0007669"/>
    <property type="project" value="UniProtKB-UniRule"/>
</dbReference>
<dbReference type="STRING" id="1968527.B5M47_00580"/>
<dbReference type="GO" id="GO:0022627">
    <property type="term" value="C:cytosolic small ribosomal subunit"/>
    <property type="evidence" value="ECO:0007669"/>
    <property type="project" value="TreeGrafter"/>
</dbReference>
<dbReference type="SUPFAM" id="SSF50249">
    <property type="entry name" value="Nucleic acid-binding proteins"/>
    <property type="match status" value="1"/>
</dbReference>
<sequence length="78" mass="9225">MPAKKLKGTVVSNKMEKSAVVQVVRKFKHPRYQKYVQKRKKYYAHDGLGVREGDEVIIEESRPRSKLKRWKIIKKLDA</sequence>
<dbReference type="InterPro" id="IPR019984">
    <property type="entry name" value="Ribosomal_uS17_bact/chlr"/>
</dbReference>
<evidence type="ECO:0000256" key="3">
    <source>
        <dbReference type="ARBA" id="ARBA00022884"/>
    </source>
</evidence>
<evidence type="ECO:0000313" key="7">
    <source>
        <dbReference type="EMBL" id="OQX51482.1"/>
    </source>
</evidence>
<keyword evidence="2 6" id="KW-0699">rRNA-binding</keyword>
<protein>
    <recommendedName>
        <fullName evidence="6">Small ribosomal subunit protein uS17</fullName>
    </recommendedName>
</protein>
<evidence type="ECO:0000256" key="5">
    <source>
        <dbReference type="ARBA" id="ARBA00023274"/>
    </source>
</evidence>
<dbReference type="GO" id="GO:0003735">
    <property type="term" value="F:structural constituent of ribosome"/>
    <property type="evidence" value="ECO:0007669"/>
    <property type="project" value="InterPro"/>
</dbReference>
<keyword evidence="4 6" id="KW-0689">Ribosomal protein</keyword>
<evidence type="ECO:0000313" key="8">
    <source>
        <dbReference type="Proteomes" id="UP000192520"/>
    </source>
</evidence>
<dbReference type="EMBL" id="MZGJ01000003">
    <property type="protein sequence ID" value="OQX51482.1"/>
    <property type="molecule type" value="Genomic_DNA"/>
</dbReference>
<proteinExistence type="inferred from homology"/>
<dbReference type="CDD" id="cd00364">
    <property type="entry name" value="Ribosomal_uS17"/>
    <property type="match status" value="1"/>
</dbReference>
<dbReference type="PANTHER" id="PTHR10744:SF1">
    <property type="entry name" value="SMALL RIBOSOMAL SUBUNIT PROTEIN US17M"/>
    <property type="match status" value="1"/>
</dbReference>
<dbReference type="GO" id="GO:0006412">
    <property type="term" value="P:translation"/>
    <property type="evidence" value="ECO:0007669"/>
    <property type="project" value="UniProtKB-UniRule"/>
</dbReference>
<name>A0A1W9NZQ0_UNCC3</name>
<organism evidence="7 8">
    <name type="scientific">candidate division CPR3 bacterium 4484_211</name>
    <dbReference type="NCBI Taxonomy" id="1968527"/>
    <lineage>
        <taxon>Bacteria</taxon>
        <taxon>Bacteria division CPR3</taxon>
    </lineage>
</organism>
<reference evidence="8" key="1">
    <citation type="submission" date="2017-03" db="EMBL/GenBank/DDBJ databases">
        <title>Novel pathways for hydrocarbon cycling and metabolic interdependencies in hydrothermal sediment communities.</title>
        <authorList>
            <person name="Dombrowski N."/>
            <person name="Seitz K."/>
            <person name="Teske A."/>
            <person name="Baker B."/>
        </authorList>
    </citation>
    <scope>NUCLEOTIDE SEQUENCE [LARGE SCALE GENOMIC DNA]</scope>
</reference>
<gene>
    <name evidence="6" type="primary">rpsQ</name>
    <name evidence="7" type="ORF">B5M47_00580</name>
</gene>
<evidence type="ECO:0000256" key="1">
    <source>
        <dbReference type="ARBA" id="ARBA00010254"/>
    </source>
</evidence>
<evidence type="ECO:0000256" key="2">
    <source>
        <dbReference type="ARBA" id="ARBA00022730"/>
    </source>
</evidence>
<evidence type="ECO:0000256" key="6">
    <source>
        <dbReference type="HAMAP-Rule" id="MF_01345"/>
    </source>
</evidence>
<dbReference type="Proteomes" id="UP000192520">
    <property type="component" value="Unassembled WGS sequence"/>
</dbReference>
<comment type="function">
    <text evidence="6">One of the primary rRNA binding proteins, it binds specifically to the 5'-end of 16S ribosomal RNA.</text>
</comment>
<accession>A0A1W9NZQ0</accession>
<dbReference type="InterPro" id="IPR012340">
    <property type="entry name" value="NA-bd_OB-fold"/>
</dbReference>
<comment type="subunit">
    <text evidence="6">Part of the 30S ribosomal subunit.</text>
</comment>